<evidence type="ECO:0000313" key="2">
    <source>
        <dbReference type="EMBL" id="TFK96621.1"/>
    </source>
</evidence>
<name>A0A5C3Q4A1_9AGAR</name>
<gene>
    <name evidence="2" type="ORF">BDV98DRAFT_575796</name>
</gene>
<evidence type="ECO:0000256" key="1">
    <source>
        <dbReference type="SAM" id="MobiDB-lite"/>
    </source>
</evidence>
<organism evidence="2 3">
    <name type="scientific">Pterulicium gracile</name>
    <dbReference type="NCBI Taxonomy" id="1884261"/>
    <lineage>
        <taxon>Eukaryota</taxon>
        <taxon>Fungi</taxon>
        <taxon>Dikarya</taxon>
        <taxon>Basidiomycota</taxon>
        <taxon>Agaricomycotina</taxon>
        <taxon>Agaricomycetes</taxon>
        <taxon>Agaricomycetidae</taxon>
        <taxon>Agaricales</taxon>
        <taxon>Pleurotineae</taxon>
        <taxon>Pterulaceae</taxon>
        <taxon>Pterulicium</taxon>
    </lineage>
</organism>
<dbReference type="Proteomes" id="UP000305067">
    <property type="component" value="Unassembled WGS sequence"/>
</dbReference>
<dbReference type="EMBL" id="ML178857">
    <property type="protein sequence ID" value="TFK96621.1"/>
    <property type="molecule type" value="Genomic_DNA"/>
</dbReference>
<protein>
    <submittedName>
        <fullName evidence="2">Uncharacterized protein</fullName>
    </submittedName>
</protein>
<sequence>MYLYLRLHQCYAYSPPRTPICTPVTNLPSRTTLSGVHVLSRVNPVSTRLFPRRPENDDGVRYLPQRRRIPS</sequence>
<reference evidence="2 3" key="1">
    <citation type="journal article" date="2019" name="Nat. Ecol. Evol.">
        <title>Megaphylogeny resolves global patterns of mushroom evolution.</title>
        <authorList>
            <person name="Varga T."/>
            <person name="Krizsan K."/>
            <person name="Foldi C."/>
            <person name="Dima B."/>
            <person name="Sanchez-Garcia M."/>
            <person name="Sanchez-Ramirez S."/>
            <person name="Szollosi G.J."/>
            <person name="Szarkandi J.G."/>
            <person name="Papp V."/>
            <person name="Albert L."/>
            <person name="Andreopoulos W."/>
            <person name="Angelini C."/>
            <person name="Antonin V."/>
            <person name="Barry K.W."/>
            <person name="Bougher N.L."/>
            <person name="Buchanan P."/>
            <person name="Buyck B."/>
            <person name="Bense V."/>
            <person name="Catcheside P."/>
            <person name="Chovatia M."/>
            <person name="Cooper J."/>
            <person name="Damon W."/>
            <person name="Desjardin D."/>
            <person name="Finy P."/>
            <person name="Geml J."/>
            <person name="Haridas S."/>
            <person name="Hughes K."/>
            <person name="Justo A."/>
            <person name="Karasinski D."/>
            <person name="Kautmanova I."/>
            <person name="Kiss B."/>
            <person name="Kocsube S."/>
            <person name="Kotiranta H."/>
            <person name="LaButti K.M."/>
            <person name="Lechner B.E."/>
            <person name="Liimatainen K."/>
            <person name="Lipzen A."/>
            <person name="Lukacs Z."/>
            <person name="Mihaltcheva S."/>
            <person name="Morgado L.N."/>
            <person name="Niskanen T."/>
            <person name="Noordeloos M.E."/>
            <person name="Ohm R.A."/>
            <person name="Ortiz-Santana B."/>
            <person name="Ovrebo C."/>
            <person name="Racz N."/>
            <person name="Riley R."/>
            <person name="Savchenko A."/>
            <person name="Shiryaev A."/>
            <person name="Soop K."/>
            <person name="Spirin V."/>
            <person name="Szebenyi C."/>
            <person name="Tomsovsky M."/>
            <person name="Tulloss R.E."/>
            <person name="Uehling J."/>
            <person name="Grigoriev I.V."/>
            <person name="Vagvolgyi C."/>
            <person name="Papp T."/>
            <person name="Martin F.M."/>
            <person name="Miettinen O."/>
            <person name="Hibbett D.S."/>
            <person name="Nagy L.G."/>
        </authorList>
    </citation>
    <scope>NUCLEOTIDE SEQUENCE [LARGE SCALE GENOMIC DNA]</scope>
    <source>
        <strain evidence="2 3">CBS 309.79</strain>
    </source>
</reference>
<proteinExistence type="predicted"/>
<keyword evidence="3" id="KW-1185">Reference proteome</keyword>
<evidence type="ECO:0000313" key="3">
    <source>
        <dbReference type="Proteomes" id="UP000305067"/>
    </source>
</evidence>
<dbReference type="OrthoDB" id="3266532at2759"/>
<accession>A0A5C3Q4A1</accession>
<dbReference type="AlphaFoldDB" id="A0A5C3Q4A1"/>
<feature type="region of interest" description="Disordered" evidence="1">
    <location>
        <begin position="49"/>
        <end position="71"/>
    </location>
</feature>